<evidence type="ECO:0000256" key="1">
    <source>
        <dbReference type="ARBA" id="ARBA00002446"/>
    </source>
</evidence>
<evidence type="ECO:0000256" key="5">
    <source>
        <dbReference type="ARBA" id="ARBA00036637"/>
    </source>
</evidence>
<dbReference type="PROSITE" id="PS50263">
    <property type="entry name" value="CN_HYDROLASE"/>
    <property type="match status" value="1"/>
</dbReference>
<dbReference type="InterPro" id="IPR036249">
    <property type="entry name" value="Thioredoxin-like_sf"/>
</dbReference>
<dbReference type="PROSITE" id="PS50404">
    <property type="entry name" value="GST_NTER"/>
    <property type="match status" value="1"/>
</dbReference>
<dbReference type="AlphaFoldDB" id="A0AA85C0I6"/>
<name>A0AA85C0I6_9TREM</name>
<dbReference type="Gene3D" id="1.20.1050.10">
    <property type="match status" value="1"/>
</dbReference>
<dbReference type="GO" id="GO:0005739">
    <property type="term" value="C:mitochondrion"/>
    <property type="evidence" value="ECO:0007669"/>
    <property type="project" value="TreeGrafter"/>
</dbReference>
<dbReference type="WBParaSite" id="SMTH1_90440.1">
    <property type="protein sequence ID" value="SMTH1_90440.1"/>
    <property type="gene ID" value="SMTH1_90440"/>
</dbReference>
<dbReference type="GO" id="GO:0050152">
    <property type="term" value="F:omega-amidase activity"/>
    <property type="evidence" value="ECO:0007669"/>
    <property type="project" value="UniProtKB-EC"/>
</dbReference>
<dbReference type="InterPro" id="IPR004045">
    <property type="entry name" value="Glutathione_S-Trfase_N"/>
</dbReference>
<evidence type="ECO:0000256" key="7">
    <source>
        <dbReference type="ARBA" id="ARBA00041576"/>
    </source>
</evidence>
<evidence type="ECO:0000256" key="6">
    <source>
        <dbReference type="ARBA" id="ARBA00039118"/>
    </source>
</evidence>
<dbReference type="PANTHER" id="PTHR23088:SF30">
    <property type="entry name" value="OMEGA-AMIDASE NIT2"/>
    <property type="match status" value="1"/>
</dbReference>
<dbReference type="InterPro" id="IPR036526">
    <property type="entry name" value="C-N_Hydrolase_sf"/>
</dbReference>
<dbReference type="GO" id="GO:0004364">
    <property type="term" value="F:glutathione transferase activity"/>
    <property type="evidence" value="ECO:0007669"/>
    <property type="project" value="UniProtKB-EC"/>
</dbReference>
<evidence type="ECO:0000259" key="9">
    <source>
        <dbReference type="PROSITE" id="PS50263"/>
    </source>
</evidence>
<dbReference type="SUPFAM" id="SSF56317">
    <property type="entry name" value="Carbon-nitrogen hydrolase"/>
    <property type="match status" value="1"/>
</dbReference>
<comment type="function">
    <text evidence="2">Conjugation of reduced glutathione to a wide number of exogenous and endogenous hydrophobic electrophiles.</text>
</comment>
<dbReference type="InterPro" id="IPR004046">
    <property type="entry name" value="GST_C"/>
</dbReference>
<comment type="function">
    <text evidence="1">GST isoenzymes appear to play a central role in the parasite detoxification system. Other functions are also suspected including a role in increasing the solubility of haematin in the parasite gut.</text>
</comment>
<dbReference type="InterPro" id="IPR036282">
    <property type="entry name" value="Glutathione-S-Trfase_C_sf"/>
</dbReference>
<reference evidence="12" key="1">
    <citation type="submission" date="2023-11" db="UniProtKB">
        <authorList>
            <consortium name="WormBaseParasite"/>
        </authorList>
    </citation>
    <scope>IDENTIFICATION</scope>
</reference>
<comment type="subunit">
    <text evidence="3">Homodimer.</text>
</comment>
<dbReference type="GO" id="GO:0006528">
    <property type="term" value="P:asparagine metabolic process"/>
    <property type="evidence" value="ECO:0007669"/>
    <property type="project" value="TreeGrafter"/>
</dbReference>
<comment type="catalytic activity">
    <reaction evidence="5">
        <text>2-oxoglutaramate + H2O = 2-oxoglutarate + NH4(+)</text>
        <dbReference type="Rhea" id="RHEA:32963"/>
        <dbReference type="ChEBI" id="CHEBI:15377"/>
        <dbReference type="ChEBI" id="CHEBI:16769"/>
        <dbReference type="ChEBI" id="CHEBI:16810"/>
        <dbReference type="ChEBI" id="CHEBI:28938"/>
        <dbReference type="EC" id="3.5.1.3"/>
    </reaction>
    <physiologicalReaction direction="left-to-right" evidence="5">
        <dbReference type="Rhea" id="RHEA:32964"/>
    </physiologicalReaction>
</comment>
<accession>A0AA85C0I6</accession>
<dbReference type="PROSITE" id="PS51354">
    <property type="entry name" value="GLUTAREDOXIN_2"/>
    <property type="match status" value="1"/>
</dbReference>
<comment type="catalytic activity">
    <reaction evidence="8">
        <text>2-oxosuccinamate + H2O = oxaloacetate + NH4(+)</text>
        <dbReference type="Rhea" id="RHEA:59412"/>
        <dbReference type="ChEBI" id="CHEBI:15377"/>
        <dbReference type="ChEBI" id="CHEBI:16452"/>
        <dbReference type="ChEBI" id="CHEBI:28938"/>
        <dbReference type="ChEBI" id="CHEBI:57735"/>
        <dbReference type="EC" id="3.5.1.3"/>
    </reaction>
    <physiologicalReaction direction="left-to-right" evidence="8">
        <dbReference type="Rhea" id="RHEA:59413"/>
    </physiologicalReaction>
</comment>
<dbReference type="Pfam" id="PF00043">
    <property type="entry name" value="GST_C"/>
    <property type="match status" value="1"/>
</dbReference>
<evidence type="ECO:0000313" key="12">
    <source>
        <dbReference type="WBParaSite" id="SMTH1_90440.1"/>
    </source>
</evidence>
<dbReference type="SUPFAM" id="SSF47616">
    <property type="entry name" value="GST C-terminal domain-like"/>
    <property type="match status" value="1"/>
</dbReference>
<dbReference type="InterPro" id="IPR045254">
    <property type="entry name" value="Nit1/2_C-N_Hydrolase"/>
</dbReference>
<dbReference type="PROSITE" id="PS00195">
    <property type="entry name" value="GLUTAREDOXIN_1"/>
    <property type="match status" value="1"/>
</dbReference>
<dbReference type="Pfam" id="PF00795">
    <property type="entry name" value="CN_hydrolase"/>
    <property type="match status" value="1"/>
</dbReference>
<dbReference type="InterPro" id="IPR011767">
    <property type="entry name" value="GLR_AS"/>
</dbReference>
<dbReference type="Pfam" id="PF13417">
    <property type="entry name" value="GST_N_3"/>
    <property type="match status" value="1"/>
</dbReference>
<evidence type="ECO:0000259" key="10">
    <source>
        <dbReference type="PROSITE" id="PS50404"/>
    </source>
</evidence>
<dbReference type="InterPro" id="IPR003010">
    <property type="entry name" value="C-N_Hydrolase"/>
</dbReference>
<feature type="domain" description="GST N-terminal" evidence="10">
    <location>
        <begin position="16"/>
        <end position="94"/>
    </location>
</feature>
<dbReference type="Proteomes" id="UP000050791">
    <property type="component" value="Unassembled WGS sequence"/>
</dbReference>
<keyword evidence="4" id="KW-0378">Hydrolase</keyword>
<sequence length="547" mass="61806">MMHLKNGDPEPFVDPTRYTLFAFRFCPFCVRVKLILSFHKIDYDLIQVSLNDKPDWLMKYSPLGKVPLLINQGDKLLESDLIMRFVDELHGEKTSLMSICGVEKFQNAAELAKKFFSPGYSILYGVTFSELDVVKFREACSELDNSINSKYFAGDQLSLADLILFPMIDYFEIILGIIHHINYDQIYEMKINDKLYNEAKTWSNLLNYLITMRQESFVSDIRISTNITAKFIASKRSGLSNPDIQRHPLRNFKQIVKMLRLALLQMFVGADKTANIKRASELISRAVSEHSPHLVCLPECFTSPIGAKYFGPYAETVPNGPSCQMLSDAAKSHKIWLVGGSIPERGPDGKLYNCCATYNPDGELVGLYRKLHLFDIDIPGQFTFKESASLSSGKETFSFEIPLKNAENKISVIRVGIGICYDIRFPELSLLYANQLGCQLLLFPAAFNPKTGSLHWELLGRARALDTQCYVGMCSPACNLELDYISHAESLITSPWGIVIAKGGKEEEIITADLDFSELKCVRESIPIGRQRRLDIYTTPKLVKKQS</sequence>
<proteinExistence type="predicted"/>
<dbReference type="EC" id="3.5.1.3" evidence="6"/>
<evidence type="ECO:0000256" key="2">
    <source>
        <dbReference type="ARBA" id="ARBA00003701"/>
    </source>
</evidence>
<dbReference type="GO" id="GO:0006541">
    <property type="term" value="P:glutamine metabolic process"/>
    <property type="evidence" value="ECO:0007669"/>
    <property type="project" value="TreeGrafter"/>
</dbReference>
<dbReference type="Gene3D" id="3.40.30.10">
    <property type="entry name" value="Glutaredoxin"/>
    <property type="match status" value="1"/>
</dbReference>
<dbReference type="Gene3D" id="3.60.110.10">
    <property type="entry name" value="Carbon-nitrogen hydrolase"/>
    <property type="match status" value="1"/>
</dbReference>
<feature type="domain" description="CN hydrolase" evidence="9">
    <location>
        <begin position="259"/>
        <end position="516"/>
    </location>
</feature>
<evidence type="ECO:0000256" key="4">
    <source>
        <dbReference type="ARBA" id="ARBA00022801"/>
    </source>
</evidence>
<evidence type="ECO:0000256" key="3">
    <source>
        <dbReference type="ARBA" id="ARBA00011738"/>
    </source>
</evidence>
<organism evidence="11 12">
    <name type="scientific">Schistosoma mattheei</name>
    <dbReference type="NCBI Taxonomy" id="31246"/>
    <lineage>
        <taxon>Eukaryota</taxon>
        <taxon>Metazoa</taxon>
        <taxon>Spiralia</taxon>
        <taxon>Lophotrochozoa</taxon>
        <taxon>Platyhelminthes</taxon>
        <taxon>Trematoda</taxon>
        <taxon>Digenea</taxon>
        <taxon>Strigeidida</taxon>
        <taxon>Schistosomatoidea</taxon>
        <taxon>Schistosomatidae</taxon>
        <taxon>Schistosoma</taxon>
    </lineage>
</organism>
<evidence type="ECO:0000256" key="8">
    <source>
        <dbReference type="ARBA" id="ARBA00048745"/>
    </source>
</evidence>
<dbReference type="CDD" id="cd07572">
    <property type="entry name" value="nit"/>
    <property type="match status" value="1"/>
</dbReference>
<dbReference type="CDD" id="cd00299">
    <property type="entry name" value="GST_C_family"/>
    <property type="match status" value="1"/>
</dbReference>
<evidence type="ECO:0000313" key="11">
    <source>
        <dbReference type="Proteomes" id="UP000050791"/>
    </source>
</evidence>
<dbReference type="InterPro" id="IPR040079">
    <property type="entry name" value="Glutathione_S-Trfase"/>
</dbReference>
<dbReference type="PANTHER" id="PTHR23088">
    <property type="entry name" value="NITRILASE-RELATED"/>
    <property type="match status" value="1"/>
</dbReference>
<protein>
    <recommendedName>
        <fullName evidence="6">omega-amidase</fullName>
        <ecNumber evidence="6">3.5.1.3</ecNumber>
    </recommendedName>
    <alternativeName>
        <fullName evidence="7">Nitrilase homolog 2</fullName>
    </alternativeName>
</protein>
<dbReference type="SFLD" id="SFLDS00019">
    <property type="entry name" value="Glutathione_Transferase_(cytos"/>
    <property type="match status" value="1"/>
</dbReference>
<dbReference type="GO" id="GO:0006107">
    <property type="term" value="P:oxaloacetate metabolic process"/>
    <property type="evidence" value="ECO:0007669"/>
    <property type="project" value="TreeGrafter"/>
</dbReference>
<dbReference type="SUPFAM" id="SSF52833">
    <property type="entry name" value="Thioredoxin-like"/>
    <property type="match status" value="1"/>
</dbReference>